<dbReference type="AlphaFoldDB" id="A0A4R4T5A9"/>
<reference evidence="2 3" key="1">
    <citation type="submission" date="2019-03" db="EMBL/GenBank/DDBJ databases">
        <title>Draft genome sequences of novel Actinobacteria.</title>
        <authorList>
            <person name="Sahin N."/>
            <person name="Ay H."/>
            <person name="Saygin H."/>
        </authorList>
    </citation>
    <scope>NUCLEOTIDE SEQUENCE [LARGE SCALE GENOMIC DNA]</scope>
    <source>
        <strain evidence="2 3">DSM 41900</strain>
    </source>
</reference>
<dbReference type="RefSeq" id="WP_132819906.1">
    <property type="nucleotide sequence ID" value="NZ_SMKI01000258.1"/>
</dbReference>
<keyword evidence="1" id="KW-0472">Membrane</keyword>
<evidence type="ECO:0000256" key="1">
    <source>
        <dbReference type="SAM" id="Phobius"/>
    </source>
</evidence>
<keyword evidence="3" id="KW-1185">Reference proteome</keyword>
<proteinExistence type="predicted"/>
<evidence type="ECO:0000313" key="3">
    <source>
        <dbReference type="Proteomes" id="UP000295345"/>
    </source>
</evidence>
<keyword evidence="1" id="KW-1133">Transmembrane helix</keyword>
<accession>A0A4R4T5A9</accession>
<dbReference type="OrthoDB" id="4333260at2"/>
<evidence type="ECO:0000313" key="2">
    <source>
        <dbReference type="EMBL" id="TDC72221.1"/>
    </source>
</evidence>
<dbReference type="EMBL" id="SMKI01000258">
    <property type="protein sequence ID" value="TDC72221.1"/>
    <property type="molecule type" value="Genomic_DNA"/>
</dbReference>
<gene>
    <name evidence="2" type="ORF">E1283_22335</name>
</gene>
<feature type="transmembrane region" description="Helical" evidence="1">
    <location>
        <begin position="69"/>
        <end position="88"/>
    </location>
</feature>
<sequence>MAPMAPMAPGGGWPTPPPRHGNPGLAVLLTIGATIVLILVYGFLTGAVVDFEALVEEAMTEGTDPDVAQLTWLAVLLGGLIGLPAGRLAPGQPGLYVLAGGCALVAILVGETFATAVLASEATDGAKGALEFFFEDFGDMWDGWTTDAHGLTWLFVALAPASAVFTGFLLGQNRRPVA</sequence>
<protein>
    <submittedName>
        <fullName evidence="2">Uncharacterized protein</fullName>
    </submittedName>
</protein>
<feature type="transmembrane region" description="Helical" evidence="1">
    <location>
        <begin position="25"/>
        <end position="49"/>
    </location>
</feature>
<dbReference type="Proteomes" id="UP000295345">
    <property type="component" value="Unassembled WGS sequence"/>
</dbReference>
<feature type="transmembrane region" description="Helical" evidence="1">
    <location>
        <begin position="150"/>
        <end position="170"/>
    </location>
</feature>
<organism evidence="2 3">
    <name type="scientific">Streptomyces hainanensis</name>
    <dbReference type="NCBI Taxonomy" id="402648"/>
    <lineage>
        <taxon>Bacteria</taxon>
        <taxon>Bacillati</taxon>
        <taxon>Actinomycetota</taxon>
        <taxon>Actinomycetes</taxon>
        <taxon>Kitasatosporales</taxon>
        <taxon>Streptomycetaceae</taxon>
        <taxon>Streptomyces</taxon>
    </lineage>
</organism>
<comment type="caution">
    <text evidence="2">The sequence shown here is derived from an EMBL/GenBank/DDBJ whole genome shotgun (WGS) entry which is preliminary data.</text>
</comment>
<keyword evidence="1" id="KW-0812">Transmembrane</keyword>
<name>A0A4R4T5A9_9ACTN</name>
<feature type="transmembrane region" description="Helical" evidence="1">
    <location>
        <begin position="95"/>
        <end position="119"/>
    </location>
</feature>